<evidence type="ECO:0000256" key="2">
    <source>
        <dbReference type="ARBA" id="ARBA00022679"/>
    </source>
</evidence>
<dbReference type="InterPro" id="IPR020616">
    <property type="entry name" value="Thiolase_N"/>
</dbReference>
<accession>A0A0L7L901</accession>
<comment type="caution">
    <text evidence="7">The sequence shown here is derived from an EMBL/GenBank/DDBJ whole genome shotgun (WGS) entry which is preliminary data.</text>
</comment>
<dbReference type="GO" id="GO:0005739">
    <property type="term" value="C:mitochondrion"/>
    <property type="evidence" value="ECO:0007669"/>
    <property type="project" value="TreeGrafter"/>
</dbReference>
<dbReference type="GO" id="GO:0003985">
    <property type="term" value="F:acetyl-CoA C-acetyltransferase activity"/>
    <property type="evidence" value="ECO:0007669"/>
    <property type="project" value="TreeGrafter"/>
</dbReference>
<dbReference type="InterPro" id="IPR020613">
    <property type="entry name" value="Thiolase_CS"/>
</dbReference>
<keyword evidence="3 4" id="KW-0012">Acyltransferase</keyword>
<comment type="similarity">
    <text evidence="1 4">Belongs to the thiolase-like superfamily. Thiolase family.</text>
</comment>
<dbReference type="AlphaFoldDB" id="A0A0L7L901"/>
<proteinExistence type="inferred from homology"/>
<evidence type="ECO:0000313" key="8">
    <source>
        <dbReference type="Proteomes" id="UP000037510"/>
    </source>
</evidence>
<dbReference type="InterPro" id="IPR016039">
    <property type="entry name" value="Thiolase-like"/>
</dbReference>
<protein>
    <submittedName>
        <fullName evidence="7">Thiolase 2</fullName>
    </submittedName>
</protein>
<feature type="domain" description="Thiolase N-terminal" evidence="5">
    <location>
        <begin position="11"/>
        <end position="209"/>
    </location>
</feature>
<name>A0A0L7L901_OPEBR</name>
<organism evidence="7 8">
    <name type="scientific">Operophtera brumata</name>
    <name type="common">Winter moth</name>
    <name type="synonym">Phalaena brumata</name>
    <dbReference type="NCBI Taxonomy" id="104452"/>
    <lineage>
        <taxon>Eukaryota</taxon>
        <taxon>Metazoa</taxon>
        <taxon>Ecdysozoa</taxon>
        <taxon>Arthropoda</taxon>
        <taxon>Hexapoda</taxon>
        <taxon>Insecta</taxon>
        <taxon>Pterygota</taxon>
        <taxon>Neoptera</taxon>
        <taxon>Endopterygota</taxon>
        <taxon>Lepidoptera</taxon>
        <taxon>Glossata</taxon>
        <taxon>Ditrysia</taxon>
        <taxon>Geometroidea</taxon>
        <taxon>Geometridae</taxon>
        <taxon>Larentiinae</taxon>
        <taxon>Operophtera</taxon>
    </lineage>
</organism>
<dbReference type="SUPFAM" id="SSF53901">
    <property type="entry name" value="Thiolase-like"/>
    <property type="match status" value="2"/>
</dbReference>
<dbReference type="Pfam" id="PF00108">
    <property type="entry name" value="Thiolase_N"/>
    <property type="match status" value="1"/>
</dbReference>
<dbReference type="Gene3D" id="3.40.47.10">
    <property type="match status" value="1"/>
</dbReference>
<evidence type="ECO:0000259" key="6">
    <source>
        <dbReference type="Pfam" id="PF02803"/>
    </source>
</evidence>
<dbReference type="Proteomes" id="UP000037510">
    <property type="component" value="Unassembled WGS sequence"/>
</dbReference>
<dbReference type="STRING" id="104452.A0A0L7L901"/>
<evidence type="ECO:0000259" key="5">
    <source>
        <dbReference type="Pfam" id="PF00108"/>
    </source>
</evidence>
<keyword evidence="8" id="KW-1185">Reference proteome</keyword>
<evidence type="ECO:0000256" key="1">
    <source>
        <dbReference type="ARBA" id="ARBA00010982"/>
    </source>
</evidence>
<sequence>MSKISSLSISAMSARHAALKAGVPQDKPVLTLNKLSASAFHAMIVSAQEILTGSANISLAGGMENLSSVPFVVRGARFGVPLTSSIMFEDWLSSSNYDTYCSLPLFRVADILADMYGTRREDVDEFALRSQKKWKAAHVKGLFNSEVVPVKVDVNGQEQLMTTDEFPRSDTTMETLSTLAPLFKGGVCTVGNVCGTNDGAAAIVLSSEEALTKHNLTPLSRLMAWACVGVEPALMCTGPVVAVRSLLAAARLTMEDIDLFEIHETFAAQALICARELNVDPEKLNVNGGAIAIGHPSGASGARLALHITLELK</sequence>
<dbReference type="EMBL" id="JTDY01002147">
    <property type="protein sequence ID" value="KOB72003.1"/>
    <property type="molecule type" value="Genomic_DNA"/>
</dbReference>
<dbReference type="InterPro" id="IPR020617">
    <property type="entry name" value="Thiolase_C"/>
</dbReference>
<dbReference type="PANTHER" id="PTHR18919">
    <property type="entry name" value="ACETYL-COA C-ACYLTRANSFERASE"/>
    <property type="match status" value="1"/>
</dbReference>
<evidence type="ECO:0000256" key="3">
    <source>
        <dbReference type="ARBA" id="ARBA00023315"/>
    </source>
</evidence>
<dbReference type="InterPro" id="IPR002155">
    <property type="entry name" value="Thiolase"/>
</dbReference>
<evidence type="ECO:0000313" key="7">
    <source>
        <dbReference type="EMBL" id="KOB72003.1"/>
    </source>
</evidence>
<gene>
    <name evidence="7" type="ORF">OBRU01_12874</name>
</gene>
<feature type="domain" description="Thiolase C-terminal" evidence="6">
    <location>
        <begin position="216"/>
        <end position="313"/>
    </location>
</feature>
<dbReference type="NCBIfam" id="TIGR01930">
    <property type="entry name" value="AcCoA-C-Actrans"/>
    <property type="match status" value="1"/>
</dbReference>
<dbReference type="CDD" id="cd00751">
    <property type="entry name" value="thiolase"/>
    <property type="match status" value="1"/>
</dbReference>
<keyword evidence="2 4" id="KW-0808">Transferase</keyword>
<dbReference type="GO" id="GO:0006635">
    <property type="term" value="P:fatty acid beta-oxidation"/>
    <property type="evidence" value="ECO:0007669"/>
    <property type="project" value="TreeGrafter"/>
</dbReference>
<dbReference type="PANTHER" id="PTHR18919:SF107">
    <property type="entry name" value="ACETYL-COA ACETYLTRANSFERASE, CYTOSOLIC"/>
    <property type="match status" value="1"/>
</dbReference>
<dbReference type="PROSITE" id="PS00737">
    <property type="entry name" value="THIOLASE_2"/>
    <property type="match status" value="1"/>
</dbReference>
<evidence type="ECO:0000256" key="4">
    <source>
        <dbReference type="RuleBase" id="RU003557"/>
    </source>
</evidence>
<reference evidence="7 8" key="1">
    <citation type="journal article" date="2015" name="Genome Biol. Evol.">
        <title>The genome of winter moth (Operophtera brumata) provides a genomic perspective on sexual dimorphism and phenology.</title>
        <authorList>
            <person name="Derks M.F."/>
            <person name="Smit S."/>
            <person name="Salis L."/>
            <person name="Schijlen E."/>
            <person name="Bossers A."/>
            <person name="Mateman C."/>
            <person name="Pijl A.S."/>
            <person name="de Ridder D."/>
            <person name="Groenen M.A."/>
            <person name="Visser M.E."/>
            <person name="Megens H.J."/>
        </authorList>
    </citation>
    <scope>NUCLEOTIDE SEQUENCE [LARGE SCALE GENOMIC DNA]</scope>
    <source>
        <strain evidence="7">WM2013NL</strain>
        <tissue evidence="7">Head and thorax</tissue>
    </source>
</reference>
<dbReference type="Pfam" id="PF02803">
    <property type="entry name" value="Thiolase_C"/>
    <property type="match status" value="1"/>
</dbReference>